<reference evidence="2 3" key="1">
    <citation type="submission" date="2007-06" db="EMBL/GenBank/DDBJ databases">
        <title>The Genome Sequence of Coccidioides posadasii RMSCC_3488.</title>
        <authorList>
            <consortium name="Coccidioides Genome Resources Consortium"/>
            <consortium name="The Broad Institute Genome Sequencing Platform"/>
            <person name="Henn M.R."/>
            <person name="Sykes S."/>
            <person name="Young S."/>
            <person name="Jaffe D."/>
            <person name="Berlin A."/>
            <person name="Alvarez P."/>
            <person name="Butler J."/>
            <person name="Gnerre S."/>
            <person name="Grabherr M."/>
            <person name="Mauceli E."/>
            <person name="Brockman W."/>
            <person name="Kodira C."/>
            <person name="Alvarado L."/>
            <person name="Zeng Q."/>
            <person name="Crawford M."/>
            <person name="Antoine C."/>
            <person name="Devon K."/>
            <person name="Galgiani J."/>
            <person name="Orsborn K."/>
            <person name="Lewis M.L."/>
            <person name="Nusbaum C."/>
            <person name="Galagan J."/>
            <person name="Birren B."/>
        </authorList>
    </citation>
    <scope>NUCLEOTIDE SEQUENCE [LARGE SCALE GENOMIC DNA]</scope>
    <source>
        <strain evidence="2 3">RMSCC 3488</strain>
    </source>
</reference>
<gene>
    <name evidence="2" type="ORF">CPAG_04599</name>
</gene>
<protein>
    <submittedName>
        <fullName evidence="2">Uncharacterized protein</fullName>
    </submittedName>
</protein>
<dbReference type="EMBL" id="DS268110">
    <property type="protein sequence ID" value="KMM68268.1"/>
    <property type="molecule type" value="Genomic_DNA"/>
</dbReference>
<dbReference type="VEuPathDB" id="FungiDB:CPAG_04599"/>
<sequence>MSSGSKGIKHQRYHYIGHGITHSYKRNAKKLKYRSTSLISQLPDCIDENLKKIAADLTERAFNKLSPGYQANIQKIIITYGSNPPLRSAHSLATGRRSEEAPRRRAEEQREEGLREIAVANDIG</sequence>
<accession>A0A0J6FD95</accession>
<dbReference type="AlphaFoldDB" id="A0A0J6FD95"/>
<feature type="region of interest" description="Disordered" evidence="1">
    <location>
        <begin position="83"/>
        <end position="115"/>
    </location>
</feature>
<evidence type="ECO:0000313" key="3">
    <source>
        <dbReference type="Proteomes" id="UP000054567"/>
    </source>
</evidence>
<proteinExistence type="predicted"/>
<organism evidence="2 3">
    <name type="scientific">Coccidioides posadasii RMSCC 3488</name>
    <dbReference type="NCBI Taxonomy" id="454284"/>
    <lineage>
        <taxon>Eukaryota</taxon>
        <taxon>Fungi</taxon>
        <taxon>Dikarya</taxon>
        <taxon>Ascomycota</taxon>
        <taxon>Pezizomycotina</taxon>
        <taxon>Eurotiomycetes</taxon>
        <taxon>Eurotiomycetidae</taxon>
        <taxon>Onygenales</taxon>
        <taxon>Onygenaceae</taxon>
        <taxon>Coccidioides</taxon>
    </lineage>
</organism>
<evidence type="ECO:0000256" key="1">
    <source>
        <dbReference type="SAM" id="MobiDB-lite"/>
    </source>
</evidence>
<evidence type="ECO:0000313" key="2">
    <source>
        <dbReference type="EMBL" id="KMM68268.1"/>
    </source>
</evidence>
<dbReference type="Proteomes" id="UP000054567">
    <property type="component" value="Unassembled WGS sequence"/>
</dbReference>
<name>A0A0J6FD95_COCPO</name>
<feature type="compositionally biased region" description="Basic and acidic residues" evidence="1">
    <location>
        <begin position="96"/>
        <end position="115"/>
    </location>
</feature>
<reference evidence="3" key="2">
    <citation type="journal article" date="2009" name="Genome Res.">
        <title>Comparative genomic analyses of the human fungal pathogens Coccidioides and their relatives.</title>
        <authorList>
            <person name="Sharpton T.J."/>
            <person name="Stajich J.E."/>
            <person name="Rounsley S.D."/>
            <person name="Gardner M.J."/>
            <person name="Wortman J.R."/>
            <person name="Jordar V.S."/>
            <person name="Maiti R."/>
            <person name="Kodira C.D."/>
            <person name="Neafsey D.E."/>
            <person name="Zeng Q."/>
            <person name="Hung C.-Y."/>
            <person name="McMahan C."/>
            <person name="Muszewska A."/>
            <person name="Grynberg M."/>
            <person name="Mandel M.A."/>
            <person name="Kellner E.M."/>
            <person name="Barker B.M."/>
            <person name="Galgiani J.N."/>
            <person name="Orbach M.J."/>
            <person name="Kirkland T.N."/>
            <person name="Cole G.T."/>
            <person name="Henn M.R."/>
            <person name="Birren B.W."/>
            <person name="Taylor J.W."/>
        </authorList>
    </citation>
    <scope>NUCLEOTIDE SEQUENCE [LARGE SCALE GENOMIC DNA]</scope>
    <source>
        <strain evidence="3">RMSCC 3488</strain>
    </source>
</reference>
<reference evidence="3" key="3">
    <citation type="journal article" date="2010" name="Genome Res.">
        <title>Population genomic sequencing of Coccidioides fungi reveals recent hybridization and transposon control.</title>
        <authorList>
            <person name="Neafsey D.E."/>
            <person name="Barker B.M."/>
            <person name="Sharpton T.J."/>
            <person name="Stajich J.E."/>
            <person name="Park D.J."/>
            <person name="Whiston E."/>
            <person name="Hung C.-Y."/>
            <person name="McMahan C."/>
            <person name="White J."/>
            <person name="Sykes S."/>
            <person name="Heiman D."/>
            <person name="Young S."/>
            <person name="Zeng Q."/>
            <person name="Abouelleil A."/>
            <person name="Aftuck L."/>
            <person name="Bessette D."/>
            <person name="Brown A."/>
            <person name="FitzGerald M."/>
            <person name="Lui A."/>
            <person name="Macdonald J.P."/>
            <person name="Priest M."/>
            <person name="Orbach M.J."/>
            <person name="Galgiani J.N."/>
            <person name="Kirkland T.N."/>
            <person name="Cole G.T."/>
            <person name="Birren B.W."/>
            <person name="Henn M.R."/>
            <person name="Taylor J.W."/>
            <person name="Rounsley S.D."/>
        </authorList>
    </citation>
    <scope>NUCLEOTIDE SEQUENCE [LARGE SCALE GENOMIC DNA]</scope>
    <source>
        <strain evidence="3">RMSCC 3488</strain>
    </source>
</reference>